<comment type="similarity">
    <text evidence="2">Belongs to the GCF family.</text>
</comment>
<gene>
    <name evidence="7" type="ORF">MICPUCDRAFT_46682</name>
</gene>
<keyword evidence="8" id="KW-1185">Reference proteome</keyword>
<accession>C1MPD6</accession>
<dbReference type="OMA" id="ARYPKDY"/>
<evidence type="ECO:0000256" key="2">
    <source>
        <dbReference type="ARBA" id="ARBA00010801"/>
    </source>
</evidence>
<evidence type="ECO:0000256" key="5">
    <source>
        <dbReference type="SAM" id="MobiDB-lite"/>
    </source>
</evidence>
<feature type="domain" description="GCF C-terminal" evidence="6">
    <location>
        <begin position="458"/>
        <end position="610"/>
    </location>
</feature>
<dbReference type="Proteomes" id="UP000001876">
    <property type="component" value="Unassembled WGS sequence"/>
</dbReference>
<sequence length="775" mass="81983">MRDDGGGASHGDPKKSAVGGEYTIDRLRELASSQKSFGARPVEHLDPSAPAVFKFSGSDTAAGGEFGALDPVAFVPPPPPRKKPVASEDVAIPDAASIKAAKAKREQMRTGGSAAPDYIPVSGSEHLEELAARRGGGGGGRGVDCRGESDGEQDENVRVKFGVGGESAGGKGVFQAMVVDHAGDDKDDLNWEDEQLKRVMGGGGRFRAAKKAPASVSANGERALASLRAGLSRADGSRRAALDELKRADESLASSDAALKSHEERLATAGERYKFVQELKHYFRDLCACLKDKAPIIEELEEHVQRLHEQRAAAATAASEGEAQDEAAEAEAAVEAAQAALMRGESSAEAVAASTAAAEFAATARFTGTQKLDEFGRDLNLANRVAAEKRTTARRARRAAEEAASGDATFAHAPILGEADDIEDPGEVELFYKGWQDAREAGSCVLRDAGADFASIAPVKAKSEQWKKRFPKTYQDAYMAASTPQLFAPFVRLELLSWSPLYAPSSESSSGEPASPIDGMSWYSELFDYGMGGSSIEDDEDANLVPTIMEKLLVPIIEHAVKECWDATSVEQSNRIVAVVKELLVYLEPSSCEPMAKLLAVAKSKLHEVAMKRCSIPSWAPVVTASAPIAEMYARRRLGAALRCARAAVAWEGALPTRDVKSAVCDGIIAQHVAPHLRLLLARPGDCLAVIERTLAVLPREWVVGNAVASVRSVASTLGQMVRSQPESHGAAAAAAADARGKAVDPQRLVAVLAALGDKSEAQTVAELFGIATVL</sequence>
<organism evidence="8">
    <name type="scientific">Micromonas pusilla (strain CCMP1545)</name>
    <name type="common">Picoplanktonic green alga</name>
    <dbReference type="NCBI Taxonomy" id="564608"/>
    <lineage>
        <taxon>Eukaryota</taxon>
        <taxon>Viridiplantae</taxon>
        <taxon>Chlorophyta</taxon>
        <taxon>Mamiellophyceae</taxon>
        <taxon>Mamiellales</taxon>
        <taxon>Mamiellaceae</taxon>
        <taxon>Micromonas</taxon>
    </lineage>
</organism>
<dbReference type="eggNOG" id="KOG2136">
    <property type="taxonomic scope" value="Eukaryota"/>
</dbReference>
<keyword evidence="3" id="KW-0539">Nucleus</keyword>
<dbReference type="AlphaFoldDB" id="C1MPD6"/>
<feature type="coiled-coil region" evidence="4">
    <location>
        <begin position="297"/>
        <end position="340"/>
    </location>
</feature>
<protein>
    <submittedName>
        <fullName evidence="7">Predicted protein</fullName>
    </submittedName>
</protein>
<dbReference type="EMBL" id="GG663737">
    <property type="protein sequence ID" value="EEH58909.1"/>
    <property type="molecule type" value="Genomic_DNA"/>
</dbReference>
<dbReference type="KEGG" id="mpp:MICPUCDRAFT_46682"/>
<dbReference type="PANTHER" id="PTHR12214:SF0">
    <property type="entry name" value="LD29489P"/>
    <property type="match status" value="1"/>
</dbReference>
<dbReference type="RefSeq" id="XP_003057264.1">
    <property type="nucleotide sequence ID" value="XM_003057218.1"/>
</dbReference>
<dbReference type="PANTHER" id="PTHR12214">
    <property type="entry name" value="GC-RICH SEQUENCE DNA-BINDING FACTOR"/>
    <property type="match status" value="1"/>
</dbReference>
<dbReference type="InterPro" id="IPR022783">
    <property type="entry name" value="GCFC_dom"/>
</dbReference>
<dbReference type="OrthoDB" id="429427at2759"/>
<feature type="compositionally biased region" description="Basic and acidic residues" evidence="5">
    <location>
        <begin position="1"/>
        <end position="15"/>
    </location>
</feature>
<evidence type="ECO:0000313" key="7">
    <source>
        <dbReference type="EMBL" id="EEH58909.1"/>
    </source>
</evidence>
<evidence type="ECO:0000256" key="1">
    <source>
        <dbReference type="ARBA" id="ARBA00004123"/>
    </source>
</evidence>
<evidence type="ECO:0000256" key="4">
    <source>
        <dbReference type="SAM" id="Coils"/>
    </source>
</evidence>
<feature type="region of interest" description="Disordered" evidence="5">
    <location>
        <begin position="1"/>
        <end position="21"/>
    </location>
</feature>
<dbReference type="InterPro" id="IPR012890">
    <property type="entry name" value="GCFC2-like"/>
</dbReference>
<evidence type="ECO:0000313" key="8">
    <source>
        <dbReference type="Proteomes" id="UP000001876"/>
    </source>
</evidence>
<dbReference type="GO" id="GO:0000398">
    <property type="term" value="P:mRNA splicing, via spliceosome"/>
    <property type="evidence" value="ECO:0007669"/>
    <property type="project" value="InterPro"/>
</dbReference>
<evidence type="ECO:0000259" key="6">
    <source>
        <dbReference type="Pfam" id="PF07842"/>
    </source>
</evidence>
<name>C1MPD6_MICPC</name>
<evidence type="ECO:0000256" key="3">
    <source>
        <dbReference type="ARBA" id="ARBA00023242"/>
    </source>
</evidence>
<comment type="subcellular location">
    <subcellularLocation>
        <location evidence="1">Nucleus</location>
    </subcellularLocation>
</comment>
<reference evidence="7 8" key="1">
    <citation type="journal article" date="2009" name="Science">
        <title>Green evolution and dynamic adaptations revealed by genomes of the marine picoeukaryotes Micromonas.</title>
        <authorList>
            <person name="Worden A.Z."/>
            <person name="Lee J.H."/>
            <person name="Mock T."/>
            <person name="Rouze P."/>
            <person name="Simmons M.P."/>
            <person name="Aerts A.L."/>
            <person name="Allen A.E."/>
            <person name="Cuvelier M.L."/>
            <person name="Derelle E."/>
            <person name="Everett M.V."/>
            <person name="Foulon E."/>
            <person name="Grimwood J."/>
            <person name="Gundlach H."/>
            <person name="Henrissat B."/>
            <person name="Napoli C."/>
            <person name="McDonald S.M."/>
            <person name="Parker M.S."/>
            <person name="Rombauts S."/>
            <person name="Salamov A."/>
            <person name="Von Dassow P."/>
            <person name="Badger J.H."/>
            <person name="Coutinho P.M."/>
            <person name="Demir E."/>
            <person name="Dubchak I."/>
            <person name="Gentemann C."/>
            <person name="Eikrem W."/>
            <person name="Gready J.E."/>
            <person name="John U."/>
            <person name="Lanier W."/>
            <person name="Lindquist E.A."/>
            <person name="Lucas S."/>
            <person name="Mayer K.F."/>
            <person name="Moreau H."/>
            <person name="Not F."/>
            <person name="Otillar R."/>
            <person name="Panaud O."/>
            <person name="Pangilinan J."/>
            <person name="Paulsen I."/>
            <person name="Piegu B."/>
            <person name="Poliakov A."/>
            <person name="Robbens S."/>
            <person name="Schmutz J."/>
            <person name="Toulza E."/>
            <person name="Wyss T."/>
            <person name="Zelensky A."/>
            <person name="Zhou K."/>
            <person name="Armbrust E.V."/>
            <person name="Bhattacharya D."/>
            <person name="Goodenough U.W."/>
            <person name="Van de Peer Y."/>
            <person name="Grigoriev I.V."/>
        </authorList>
    </citation>
    <scope>NUCLEOTIDE SEQUENCE [LARGE SCALE GENOMIC DNA]</scope>
    <source>
        <strain evidence="7 8">CCMP1545</strain>
    </source>
</reference>
<feature type="region of interest" description="Disordered" evidence="5">
    <location>
        <begin position="132"/>
        <end position="153"/>
    </location>
</feature>
<dbReference type="STRING" id="564608.C1MPD6"/>
<dbReference type="GO" id="GO:0003677">
    <property type="term" value="F:DNA binding"/>
    <property type="evidence" value="ECO:0007669"/>
    <property type="project" value="InterPro"/>
</dbReference>
<proteinExistence type="inferred from homology"/>
<dbReference type="Pfam" id="PF07842">
    <property type="entry name" value="GCFC"/>
    <property type="match status" value="1"/>
</dbReference>
<dbReference type="GO" id="GO:0005634">
    <property type="term" value="C:nucleus"/>
    <property type="evidence" value="ECO:0007669"/>
    <property type="project" value="UniProtKB-SubCell"/>
</dbReference>
<dbReference type="GeneID" id="9682244"/>
<keyword evidence="4" id="KW-0175">Coiled coil</keyword>